<sequence>MGEGSLMSHRTALALVCPAMLRRVGRLGLRDLPGRVRGEASDDVVGGGDVRDGAGHSEQRECSSDGCCIRSDANSGR</sequence>
<feature type="region of interest" description="Disordered" evidence="1">
    <location>
        <begin position="36"/>
        <end position="65"/>
    </location>
</feature>
<name>A0A0U5FCI6_XANCI</name>
<evidence type="ECO:0000313" key="2">
    <source>
        <dbReference type="EMBL" id="CEG15412.1"/>
    </source>
</evidence>
<comment type="caution">
    <text evidence="2">The sequence shown here is derived from an EMBL/GenBank/DDBJ whole genome shotgun (WGS) entry which is preliminary data.</text>
</comment>
<feature type="compositionally biased region" description="Basic and acidic residues" evidence="1">
    <location>
        <begin position="49"/>
        <end position="63"/>
    </location>
</feature>
<proteinExistence type="predicted"/>
<keyword evidence="3" id="KW-1185">Reference proteome</keyword>
<gene>
    <name evidence="2" type="ORF">XAC3562_200022</name>
</gene>
<reference evidence="2 3" key="1">
    <citation type="submission" date="2014-09" db="EMBL/GenBank/DDBJ databases">
        <authorList>
            <person name="Regsiter A."/>
        </authorList>
    </citation>
    <scope>NUCLEOTIDE SEQUENCE [LARGE SCALE GENOMIC DNA]</scope>
</reference>
<dbReference type="AlphaFoldDB" id="A0A0U5FCI6"/>
<evidence type="ECO:0000256" key="1">
    <source>
        <dbReference type="SAM" id="MobiDB-lite"/>
    </source>
</evidence>
<dbReference type="Proteomes" id="UP000052230">
    <property type="component" value="Unassembled WGS sequence"/>
</dbReference>
<organism evidence="2 3">
    <name type="scientific">Xanthomonas citri pv. citri</name>
    <dbReference type="NCBI Taxonomy" id="611301"/>
    <lineage>
        <taxon>Bacteria</taxon>
        <taxon>Pseudomonadati</taxon>
        <taxon>Pseudomonadota</taxon>
        <taxon>Gammaproteobacteria</taxon>
        <taxon>Lysobacterales</taxon>
        <taxon>Lysobacteraceae</taxon>
        <taxon>Xanthomonas</taxon>
    </lineage>
</organism>
<accession>A0A0U5FCI6</accession>
<evidence type="ECO:0000313" key="3">
    <source>
        <dbReference type="Proteomes" id="UP000052230"/>
    </source>
</evidence>
<dbReference type="EMBL" id="CCXZ01000112">
    <property type="protein sequence ID" value="CEG15412.1"/>
    <property type="molecule type" value="Genomic_DNA"/>
</dbReference>
<protein>
    <submittedName>
        <fullName evidence="2">Uncharacterized protein</fullName>
    </submittedName>
</protein>